<name>A0A2U3KE06_9BACT</name>
<dbReference type="Gene3D" id="1.25.40.10">
    <property type="entry name" value="Tetratricopeptide repeat domain"/>
    <property type="match status" value="1"/>
</dbReference>
<keyword evidence="1" id="KW-0732">Signal</keyword>
<dbReference type="Proteomes" id="UP000238701">
    <property type="component" value="Unassembled WGS sequence"/>
</dbReference>
<protein>
    <recommendedName>
        <fullName evidence="4">Tetratricopeptide repeat protein</fullName>
    </recommendedName>
</protein>
<dbReference type="SUPFAM" id="SSF81901">
    <property type="entry name" value="HCP-like"/>
    <property type="match status" value="1"/>
</dbReference>
<dbReference type="SUPFAM" id="SSF48452">
    <property type="entry name" value="TPR-like"/>
    <property type="match status" value="1"/>
</dbReference>
<dbReference type="EMBL" id="OMOD01000101">
    <property type="protein sequence ID" value="SPF37911.1"/>
    <property type="molecule type" value="Genomic_DNA"/>
</dbReference>
<organism evidence="2 3">
    <name type="scientific">Candidatus Sulfotelmatobacter kueseliae</name>
    <dbReference type="NCBI Taxonomy" id="2042962"/>
    <lineage>
        <taxon>Bacteria</taxon>
        <taxon>Pseudomonadati</taxon>
        <taxon>Acidobacteriota</taxon>
        <taxon>Terriglobia</taxon>
        <taxon>Terriglobales</taxon>
        <taxon>Candidatus Korobacteraceae</taxon>
        <taxon>Candidatus Sulfotelmatobacter</taxon>
    </lineage>
</organism>
<dbReference type="InterPro" id="IPR011990">
    <property type="entry name" value="TPR-like_helical_dom_sf"/>
</dbReference>
<accession>A0A2U3KE06</accession>
<gene>
    <name evidence="2" type="ORF">SBA1_190043</name>
</gene>
<dbReference type="AlphaFoldDB" id="A0A2U3KE06"/>
<evidence type="ECO:0000313" key="3">
    <source>
        <dbReference type="Proteomes" id="UP000238701"/>
    </source>
</evidence>
<reference evidence="3" key="1">
    <citation type="submission" date="2018-02" db="EMBL/GenBank/DDBJ databases">
        <authorList>
            <person name="Hausmann B."/>
        </authorList>
    </citation>
    <scope>NUCLEOTIDE SEQUENCE [LARGE SCALE GENOMIC DNA]</scope>
    <source>
        <strain evidence="3">Peat soil MAG SbA1</strain>
    </source>
</reference>
<evidence type="ECO:0000313" key="2">
    <source>
        <dbReference type="EMBL" id="SPF37911.1"/>
    </source>
</evidence>
<dbReference type="InterPro" id="IPR019734">
    <property type="entry name" value="TPR_rpt"/>
</dbReference>
<evidence type="ECO:0008006" key="4">
    <source>
        <dbReference type="Google" id="ProtNLM"/>
    </source>
</evidence>
<dbReference type="Pfam" id="PF13174">
    <property type="entry name" value="TPR_6"/>
    <property type="match status" value="1"/>
</dbReference>
<evidence type="ECO:0000256" key="1">
    <source>
        <dbReference type="SAM" id="SignalP"/>
    </source>
</evidence>
<feature type="chain" id="PRO_5015614197" description="Tetratricopeptide repeat protein" evidence="1">
    <location>
        <begin position="27"/>
        <end position="406"/>
    </location>
</feature>
<proteinExistence type="predicted"/>
<feature type="signal peptide" evidence="1">
    <location>
        <begin position="1"/>
        <end position="26"/>
    </location>
</feature>
<sequence length="406" mass="45186">MKLEQSAARPVMFLLLLSASALTAAAQTSAAPATPHGAPHDPQIATAFDHFYNMEYDRAIPEFEKIVEKHPNDCFAVNHLLTVILMRNLYETGGMNTGEYANDSFIGHAPRPTDPKIKSRIKQLVARAETLEEEQLKANPQDVDALYCRGVTRAEFAVYTGLVERAWFSALRNAVGARHDHERVLELDPEYLDAKMVVGTHNYVVGHLPWTGKVAAALAGLTGSKEKGLEYLREVAKGGVENSVDAKVILSLFLRREQQYDEALGYMQELSAKYPKNHLFPTEVANLLRAAGRLDEAEAMYRKVWQNGTEGKYDNLHYEMAAWGLGELLRSKKDIAGAAATYELVNGAPNPDPDILQKANLAAGEMYDLLQKRDLAMKHYQIVLAGNANTSPADQARRYIREAYRE</sequence>